<dbReference type="InParanoid" id="A0A1Y1UFB9"/>
<feature type="chain" id="PRO_5012666035" evidence="1">
    <location>
        <begin position="19"/>
        <end position="135"/>
    </location>
</feature>
<feature type="signal peptide" evidence="1">
    <location>
        <begin position="1"/>
        <end position="18"/>
    </location>
</feature>
<dbReference type="RefSeq" id="XP_021870812.1">
    <property type="nucleotide sequence ID" value="XM_022019123.1"/>
</dbReference>
<organism evidence="2 3">
    <name type="scientific">Kockovaella imperatae</name>
    <dbReference type="NCBI Taxonomy" id="4999"/>
    <lineage>
        <taxon>Eukaryota</taxon>
        <taxon>Fungi</taxon>
        <taxon>Dikarya</taxon>
        <taxon>Basidiomycota</taxon>
        <taxon>Agaricomycotina</taxon>
        <taxon>Tremellomycetes</taxon>
        <taxon>Tremellales</taxon>
        <taxon>Cuniculitremaceae</taxon>
        <taxon>Kockovaella</taxon>
    </lineage>
</organism>
<gene>
    <name evidence="2" type="ORF">BD324DRAFT_681509</name>
</gene>
<dbReference type="GeneID" id="33560932"/>
<dbReference type="Proteomes" id="UP000193218">
    <property type="component" value="Unassembled WGS sequence"/>
</dbReference>
<proteinExistence type="predicted"/>
<accession>A0A1Y1UFB9</accession>
<evidence type="ECO:0000256" key="1">
    <source>
        <dbReference type="SAM" id="SignalP"/>
    </source>
</evidence>
<dbReference type="EMBL" id="NBSH01000007">
    <property type="protein sequence ID" value="ORX36743.1"/>
    <property type="molecule type" value="Genomic_DNA"/>
</dbReference>
<keyword evidence="1" id="KW-0732">Signal</keyword>
<dbReference type="STRING" id="4999.A0A1Y1UFB9"/>
<comment type="caution">
    <text evidence="2">The sequence shown here is derived from an EMBL/GenBank/DDBJ whole genome shotgun (WGS) entry which is preliminary data.</text>
</comment>
<keyword evidence="3" id="KW-1185">Reference proteome</keyword>
<name>A0A1Y1UFB9_9TREE</name>
<dbReference type="AlphaFoldDB" id="A0A1Y1UFB9"/>
<evidence type="ECO:0000313" key="2">
    <source>
        <dbReference type="EMBL" id="ORX36743.1"/>
    </source>
</evidence>
<reference evidence="2 3" key="1">
    <citation type="submission" date="2017-03" db="EMBL/GenBank/DDBJ databases">
        <title>Widespread Adenine N6-methylation of Active Genes in Fungi.</title>
        <authorList>
            <consortium name="DOE Joint Genome Institute"/>
            <person name="Mondo S.J."/>
            <person name="Dannebaum R.O."/>
            <person name="Kuo R.C."/>
            <person name="Louie K.B."/>
            <person name="Bewick A.J."/>
            <person name="Labutti K."/>
            <person name="Haridas S."/>
            <person name="Kuo A."/>
            <person name="Salamov A."/>
            <person name="Ahrendt S.R."/>
            <person name="Lau R."/>
            <person name="Bowen B.P."/>
            <person name="Lipzen A."/>
            <person name="Sullivan W."/>
            <person name="Andreopoulos W.B."/>
            <person name="Clum A."/>
            <person name="Lindquist E."/>
            <person name="Daum C."/>
            <person name="Northen T.R."/>
            <person name="Ramamoorthy G."/>
            <person name="Schmitz R.J."/>
            <person name="Gryganskyi A."/>
            <person name="Culley D."/>
            <person name="Magnuson J."/>
            <person name="James T.Y."/>
            <person name="O'Malley M.A."/>
            <person name="Stajich J.E."/>
            <person name="Spatafora J.W."/>
            <person name="Visel A."/>
            <person name="Grigoriev I.V."/>
        </authorList>
    </citation>
    <scope>NUCLEOTIDE SEQUENCE [LARGE SCALE GENOMIC DNA]</scope>
    <source>
        <strain evidence="2 3">NRRL Y-17943</strain>
    </source>
</reference>
<protein>
    <submittedName>
        <fullName evidence="2">Uncharacterized protein</fullName>
    </submittedName>
</protein>
<dbReference type="OrthoDB" id="2562918at2759"/>
<sequence length="135" mass="14474">MLPEVAVAILGLGASVLTISSPDELFQCEPATFSWTPNLGPYILSVTLSDLAPTFNLSMEDQEAWVDGAEMVISIPEASTATWIVDLPEGLNVTTHIKDAEGHIASGYPRVIGPGHGACLMAAEWSEYEDWARTV</sequence>
<evidence type="ECO:0000313" key="3">
    <source>
        <dbReference type="Proteomes" id="UP000193218"/>
    </source>
</evidence>